<sequence>MGWNKTPVRDTQWRVHPYWTKQSQALEQDQAAGGRGCRVMQDCGALGRVILRRRYLRLYAELRWQTNKKECSQFLCEVSADSRAANLAAAWKRAHELGLTTPSSAAASENVQT</sequence>
<dbReference type="AlphaFoldDB" id="A0A1A0VTL4"/>
<dbReference type="OrthoDB" id="4636544at2"/>
<organism evidence="1 2">
    <name type="scientific">Mycolicibacterium peregrinum</name>
    <name type="common">Mycobacterium peregrinum</name>
    <dbReference type="NCBI Taxonomy" id="43304"/>
    <lineage>
        <taxon>Bacteria</taxon>
        <taxon>Bacillati</taxon>
        <taxon>Actinomycetota</taxon>
        <taxon>Actinomycetes</taxon>
        <taxon>Mycobacteriales</taxon>
        <taxon>Mycobacteriaceae</taxon>
        <taxon>Mycolicibacterium</taxon>
    </lineage>
</organism>
<evidence type="ECO:0000313" key="1">
    <source>
        <dbReference type="EMBL" id="OBB86582.1"/>
    </source>
</evidence>
<protein>
    <submittedName>
        <fullName evidence="1">Uncharacterized protein</fullName>
    </submittedName>
</protein>
<dbReference type="RefSeq" id="WP_064885506.1">
    <property type="nucleotide sequence ID" value="NZ_LZSY01000131.1"/>
</dbReference>
<comment type="caution">
    <text evidence="1">The sequence shown here is derived from an EMBL/GenBank/DDBJ whole genome shotgun (WGS) entry which is preliminary data.</text>
</comment>
<dbReference type="EMBL" id="LZSY01000131">
    <property type="protein sequence ID" value="OBB86582.1"/>
    <property type="molecule type" value="Genomic_DNA"/>
</dbReference>
<reference evidence="2" key="1">
    <citation type="submission" date="2016-06" db="EMBL/GenBank/DDBJ databases">
        <authorList>
            <person name="Sutton G."/>
            <person name="Brinkac L."/>
            <person name="Sanka R."/>
            <person name="Adams M."/>
            <person name="Lau E."/>
            <person name="Mehaffy C."/>
            <person name="Tameris M."/>
            <person name="Hatherill M."/>
            <person name="Hanekom W."/>
            <person name="Mahomed H."/>
            <person name="Mcshane H."/>
        </authorList>
    </citation>
    <scope>NUCLEOTIDE SEQUENCE [LARGE SCALE GENOMIC DNA]</scope>
    <source>
        <strain evidence="2">852002-10433_SCH5171157</strain>
    </source>
</reference>
<evidence type="ECO:0000313" key="2">
    <source>
        <dbReference type="Proteomes" id="UP000094008"/>
    </source>
</evidence>
<accession>A0A1A0VTL4</accession>
<name>A0A1A0VTL4_MYCPR</name>
<proteinExistence type="predicted"/>
<dbReference type="Proteomes" id="UP000094008">
    <property type="component" value="Unassembled WGS sequence"/>
</dbReference>
<gene>
    <name evidence="1" type="ORF">A5779_02690</name>
</gene>